<evidence type="ECO:0000256" key="8">
    <source>
        <dbReference type="ARBA" id="ARBA00030803"/>
    </source>
</evidence>
<evidence type="ECO:0000256" key="9">
    <source>
        <dbReference type="SAM" id="Phobius"/>
    </source>
</evidence>
<keyword evidence="6 9" id="KW-0472">Membrane</keyword>
<dbReference type="InterPro" id="IPR051474">
    <property type="entry name" value="Anti-sigma-K/W_factor"/>
</dbReference>
<feature type="domain" description="Anti-sigma K factor RskA C-terminal" evidence="10">
    <location>
        <begin position="94"/>
        <end position="217"/>
    </location>
</feature>
<dbReference type="Pfam" id="PF10099">
    <property type="entry name" value="RskA_C"/>
    <property type="match status" value="1"/>
</dbReference>
<dbReference type="EMBL" id="JBHUCJ010000005">
    <property type="protein sequence ID" value="MFD3222687.1"/>
    <property type="molecule type" value="Genomic_DNA"/>
</dbReference>
<evidence type="ECO:0000313" key="12">
    <source>
        <dbReference type="EMBL" id="MFD3222687.1"/>
    </source>
</evidence>
<dbReference type="eggNOG" id="COG5343">
    <property type="taxonomic scope" value="Bacteria"/>
</dbReference>
<dbReference type="Gene3D" id="1.10.10.1320">
    <property type="entry name" value="Anti-sigma factor, zinc-finger domain"/>
    <property type="match status" value="1"/>
</dbReference>
<evidence type="ECO:0000256" key="2">
    <source>
        <dbReference type="ARBA" id="ARBA00004236"/>
    </source>
</evidence>
<evidence type="ECO:0000256" key="6">
    <source>
        <dbReference type="ARBA" id="ARBA00023136"/>
    </source>
</evidence>
<accession>A0A0H3F7W8</accession>
<keyword evidence="5 9" id="KW-1133">Transmembrane helix</keyword>
<dbReference type="GO" id="GO:0005886">
    <property type="term" value="C:plasma membrane"/>
    <property type="evidence" value="ECO:0007669"/>
    <property type="project" value="UniProtKB-SubCell"/>
</dbReference>
<proteinExistence type="predicted"/>
<protein>
    <recommendedName>
        <fullName evidence="8">Regulator of SigK</fullName>
    </recommendedName>
    <alternativeName>
        <fullName evidence="7">Sigma-K anti-sigma factor RskA</fullName>
    </alternativeName>
</protein>
<dbReference type="EMBL" id="CP002505">
    <property type="protein sequence ID" value="ADW72993.1"/>
    <property type="molecule type" value="Genomic_DNA"/>
</dbReference>
<keyword evidence="3" id="KW-1003">Cell membrane</keyword>
<keyword evidence="14" id="KW-1185">Reference proteome</keyword>
<evidence type="ECO:0000313" key="13">
    <source>
        <dbReference type="Proteomes" id="UP000007257"/>
    </source>
</evidence>
<evidence type="ECO:0000313" key="14">
    <source>
        <dbReference type="Proteomes" id="UP001598201"/>
    </source>
</evidence>
<reference evidence="11 13" key="2">
    <citation type="journal article" date="2012" name="J. Bacteriol.">
        <title>Complete Genome Sequence of Rahnella sp. Strain Y9602, a Gammaproteobacterium Isolate from Metal- and Radionuclide-Contaminated Soil.</title>
        <authorList>
            <person name="Martinez R.J."/>
            <person name="Bruce D."/>
            <person name="Detter C."/>
            <person name="Goodwin L.A."/>
            <person name="Han J."/>
            <person name="Han C.S."/>
            <person name="Held B."/>
            <person name="Land M.L."/>
            <person name="Mikhailova N."/>
            <person name="Nolan M."/>
            <person name="Pennacchio L."/>
            <person name="Pitluck S."/>
            <person name="Tapia R."/>
            <person name="Woyke T."/>
            <person name="Sobecky P.A."/>
        </authorList>
    </citation>
    <scope>NUCLEOTIDE SEQUENCE [LARGE SCALE GENOMIC DNA]</scope>
    <source>
        <strain evidence="11 13">Y9602</strain>
    </source>
</reference>
<gene>
    <name evidence="11" type="ordered locus">Rahaq_1370</name>
    <name evidence="12" type="ORF">ACFPK4_04025</name>
</gene>
<dbReference type="AlphaFoldDB" id="A0A0H3F7W8"/>
<dbReference type="HOGENOM" id="CLU_075065_0_0_6"/>
<evidence type="ECO:0000256" key="7">
    <source>
        <dbReference type="ARBA" id="ARBA00029829"/>
    </source>
</evidence>
<evidence type="ECO:0000313" key="11">
    <source>
        <dbReference type="EMBL" id="ADW72993.1"/>
    </source>
</evidence>
<dbReference type="Proteomes" id="UP001598201">
    <property type="component" value="Unassembled WGS sequence"/>
</dbReference>
<dbReference type="KEGG" id="rah:Rahaq_1370"/>
<evidence type="ECO:0000259" key="10">
    <source>
        <dbReference type="Pfam" id="PF10099"/>
    </source>
</evidence>
<evidence type="ECO:0000256" key="4">
    <source>
        <dbReference type="ARBA" id="ARBA00022692"/>
    </source>
</evidence>
<reference evidence="13" key="1">
    <citation type="submission" date="2011-01" db="EMBL/GenBank/DDBJ databases">
        <title>Complete sequence of chromosome of Rahnella sp. Y9602.</title>
        <authorList>
            <consortium name="US DOE Joint Genome Institute"/>
            <person name="Lucas S."/>
            <person name="Copeland A."/>
            <person name="Lapidus A."/>
            <person name="Cheng J.-F."/>
            <person name="Goodwin L."/>
            <person name="Pitluck S."/>
            <person name="Lu M."/>
            <person name="Detter J.C."/>
            <person name="Han C."/>
            <person name="Tapia R."/>
            <person name="Land M."/>
            <person name="Hauser L."/>
            <person name="Kyrpides N."/>
            <person name="Ivanova N."/>
            <person name="Ovchinnikova G."/>
            <person name="Pagani I."/>
            <person name="Sobecky P.A."/>
            <person name="Martinez R.J."/>
            <person name="Woyke T."/>
        </authorList>
    </citation>
    <scope>NUCLEOTIDE SEQUENCE [LARGE SCALE GENOMIC DNA]</scope>
    <source>
        <strain evidence="13">Y9602</strain>
    </source>
</reference>
<evidence type="ECO:0000256" key="1">
    <source>
        <dbReference type="ARBA" id="ARBA00004167"/>
    </source>
</evidence>
<dbReference type="PANTHER" id="PTHR37461:SF1">
    <property type="entry name" value="ANTI-SIGMA-K FACTOR RSKA"/>
    <property type="match status" value="1"/>
</dbReference>
<organism evidence="11 13">
    <name type="scientific">Rahnella sp. (strain Y9602)</name>
    <dbReference type="NCBI Taxonomy" id="2703885"/>
    <lineage>
        <taxon>Bacteria</taxon>
        <taxon>Pseudomonadati</taxon>
        <taxon>Pseudomonadota</taxon>
        <taxon>Gammaproteobacteria</taxon>
        <taxon>Enterobacterales</taxon>
        <taxon>Yersiniaceae</taxon>
        <taxon>Rahnella</taxon>
    </lineage>
</organism>
<sequence>MKSRSHYHAALAAEYALGTLRGAARIQFEQKMQEDPELAAEVARWQEAFTQLDNQITPVIPPASVWKRIQHNLALQPARLPAPATRPVRAYMGWALAAGLAALLLIPRLLVQPEAPMPVAILASSAGTQSGQWVVSADRSTRSLLLTPINAQNIAADHSLELWAIPPGGKPHSLGLLNTQQPTQLALAAKMPDAGFTLAISLEPHGGSPTGQPTGAVLYSGAMAL</sequence>
<dbReference type="Proteomes" id="UP000007257">
    <property type="component" value="Chromosome"/>
</dbReference>
<name>A0A0H3F7W8_RAHSY</name>
<dbReference type="InterPro" id="IPR018764">
    <property type="entry name" value="RskA_C"/>
</dbReference>
<dbReference type="RefSeq" id="WP_013574697.1">
    <property type="nucleotide sequence ID" value="NC_015061.1"/>
</dbReference>
<keyword evidence="4 9" id="KW-0812">Transmembrane</keyword>
<reference evidence="12 14" key="3">
    <citation type="submission" date="2024-09" db="EMBL/GenBank/DDBJ databases">
        <title>Genomes of Rahnella.</title>
        <authorList>
            <person name="Mnguni F.C."/>
            <person name="Shin G.Y."/>
            <person name="Coutinho T."/>
        </authorList>
    </citation>
    <scope>NUCLEOTIDE SEQUENCE [LARGE SCALE GENOMIC DNA]</scope>
    <source>
        <strain evidence="12 14">20WA0057</strain>
    </source>
</reference>
<dbReference type="GO" id="GO:0006417">
    <property type="term" value="P:regulation of translation"/>
    <property type="evidence" value="ECO:0007669"/>
    <property type="project" value="TreeGrafter"/>
</dbReference>
<evidence type="ECO:0000256" key="3">
    <source>
        <dbReference type="ARBA" id="ARBA00022475"/>
    </source>
</evidence>
<dbReference type="InterPro" id="IPR041916">
    <property type="entry name" value="Anti_sigma_zinc_sf"/>
</dbReference>
<feature type="transmembrane region" description="Helical" evidence="9">
    <location>
        <begin position="91"/>
        <end position="111"/>
    </location>
</feature>
<dbReference type="OrthoDB" id="5298046at2"/>
<comment type="subcellular location">
    <subcellularLocation>
        <location evidence="2">Cell membrane</location>
    </subcellularLocation>
    <subcellularLocation>
        <location evidence="1">Membrane</location>
        <topology evidence="1">Single-pass membrane protein</topology>
    </subcellularLocation>
</comment>
<dbReference type="GO" id="GO:0016989">
    <property type="term" value="F:sigma factor antagonist activity"/>
    <property type="evidence" value="ECO:0007669"/>
    <property type="project" value="TreeGrafter"/>
</dbReference>
<evidence type="ECO:0000256" key="5">
    <source>
        <dbReference type="ARBA" id="ARBA00022989"/>
    </source>
</evidence>
<dbReference type="PANTHER" id="PTHR37461">
    <property type="entry name" value="ANTI-SIGMA-K FACTOR RSKA"/>
    <property type="match status" value="1"/>
</dbReference>